<dbReference type="CDD" id="cd00090">
    <property type="entry name" value="HTH_ARSR"/>
    <property type="match status" value="1"/>
</dbReference>
<organism evidence="2 3">
    <name type="scientific">Helcobacillus massiliensis</name>
    <dbReference type="NCBI Taxonomy" id="521392"/>
    <lineage>
        <taxon>Bacteria</taxon>
        <taxon>Bacillati</taxon>
        <taxon>Actinomycetota</taxon>
        <taxon>Actinomycetes</taxon>
        <taxon>Micrococcales</taxon>
        <taxon>Dermabacteraceae</taxon>
        <taxon>Helcobacillus</taxon>
    </lineage>
</organism>
<dbReference type="InterPro" id="IPR036388">
    <property type="entry name" value="WH-like_DNA-bd_sf"/>
</dbReference>
<feature type="domain" description="DUF2087" evidence="1">
    <location>
        <begin position="110"/>
        <end position="176"/>
    </location>
</feature>
<keyword evidence="3" id="KW-1185">Reference proteome</keyword>
<comment type="caution">
    <text evidence="2">The sequence shown here is derived from an EMBL/GenBank/DDBJ whole genome shotgun (WGS) entry which is preliminary data.</text>
</comment>
<dbReference type="InterPro" id="IPR011991">
    <property type="entry name" value="ArsR-like_HTH"/>
</dbReference>
<accession>A0A839QQ23</accession>
<dbReference type="AlphaFoldDB" id="A0A839QQ23"/>
<gene>
    <name evidence="2" type="ORF">FHX50_000016</name>
</gene>
<dbReference type="Pfam" id="PF09860">
    <property type="entry name" value="DUF2087"/>
    <property type="match status" value="1"/>
</dbReference>
<evidence type="ECO:0000313" key="2">
    <source>
        <dbReference type="EMBL" id="MBB3021768.1"/>
    </source>
</evidence>
<dbReference type="RefSeq" id="WP_183373451.1">
    <property type="nucleotide sequence ID" value="NZ_CBCSFZ010000028.1"/>
</dbReference>
<proteinExistence type="predicted"/>
<protein>
    <recommendedName>
        <fullName evidence="1">DUF2087 domain-containing protein</fullName>
    </recommendedName>
</protein>
<dbReference type="InterPro" id="IPR036390">
    <property type="entry name" value="WH_DNA-bd_sf"/>
</dbReference>
<dbReference type="Proteomes" id="UP000568050">
    <property type="component" value="Unassembled WGS sequence"/>
</dbReference>
<sequence>MNRTATAPTLAPQLLAALNDPQRLQIVGALAGGANRADLAALVGEKALAGHLKRLASCGLVTDPDGEPALDLTAFATAQQGVQTLRIAARGPAPLERPDINALFEDGLVRTLPVKPAARDALLEWIAERFFTRGSWTEGEVNAVLGTVVIDHATVRRFLIDQGRLRRSADGSAYARP</sequence>
<reference evidence="2 3" key="1">
    <citation type="submission" date="2020-08" db="EMBL/GenBank/DDBJ databases">
        <title>Sequencing the genomes of 1000 actinobacteria strains.</title>
        <authorList>
            <person name="Klenk H.-P."/>
        </authorList>
    </citation>
    <scope>NUCLEOTIDE SEQUENCE [LARGE SCALE GENOMIC DNA]</scope>
    <source>
        <strain evidence="2 3">DSM 23040</strain>
    </source>
</reference>
<dbReference type="Gene3D" id="1.10.10.10">
    <property type="entry name" value="Winged helix-like DNA-binding domain superfamily/Winged helix DNA-binding domain"/>
    <property type="match status" value="1"/>
</dbReference>
<evidence type="ECO:0000259" key="1">
    <source>
        <dbReference type="Pfam" id="PF09860"/>
    </source>
</evidence>
<dbReference type="InterPro" id="IPR018656">
    <property type="entry name" value="DUF2087"/>
</dbReference>
<evidence type="ECO:0000313" key="3">
    <source>
        <dbReference type="Proteomes" id="UP000568050"/>
    </source>
</evidence>
<dbReference type="EMBL" id="JACHWP010000001">
    <property type="protein sequence ID" value="MBB3021768.1"/>
    <property type="molecule type" value="Genomic_DNA"/>
</dbReference>
<name>A0A839QQ23_9MICO</name>
<dbReference type="SUPFAM" id="SSF46785">
    <property type="entry name" value="Winged helix' DNA-binding domain"/>
    <property type="match status" value="1"/>
</dbReference>